<evidence type="ECO:0000313" key="1">
    <source>
        <dbReference type="EMBL" id="QOV22547.1"/>
    </source>
</evidence>
<dbReference type="InterPro" id="IPR027417">
    <property type="entry name" value="P-loop_NTPase"/>
</dbReference>
<keyword evidence="2" id="KW-1185">Reference proteome</keyword>
<dbReference type="Proteomes" id="UP000593846">
    <property type="component" value="Chromosome"/>
</dbReference>
<evidence type="ECO:0000313" key="2">
    <source>
        <dbReference type="Proteomes" id="UP000593846"/>
    </source>
</evidence>
<dbReference type="EMBL" id="CP063311">
    <property type="protein sequence ID" value="QOV22547.1"/>
    <property type="molecule type" value="Genomic_DNA"/>
</dbReference>
<reference evidence="2" key="1">
    <citation type="submission" date="2020-10" db="EMBL/GenBank/DDBJ databases">
        <title>Genome-based taxonomic classification of the species Anabaenopsis elenkinii.</title>
        <authorList>
            <person name="Delbaje E."/>
            <person name="Andreote A.P.D."/>
            <person name="Pellegrinetti T.A."/>
            <person name="Cruz R.B."/>
            <person name="Branco L.H.Z."/>
            <person name="Fiore M.F."/>
        </authorList>
    </citation>
    <scope>NUCLEOTIDE SEQUENCE [LARGE SCALE GENOMIC DNA]</scope>
    <source>
        <strain evidence="2">CCIBt3563</strain>
    </source>
</reference>
<proteinExistence type="predicted"/>
<sequence>MTSYHISLDEDVLKVKFGTPAHGDQIVRDAGARLDQMLASGEIPGGKLLKIDGPASVAVSYLISHKISQLYGAIAIFDPKIGKPGYKTYIVVATHTPAYQLGEVIETSETHKSKQNLKVVLCGPPQSGKSCLRKGLKQAIGNIPGAPYPYVITACPDGEGAWFSDAARRDIDLARKLKQDYKAKFTSEFAIKAAGWVKSANTPLNIIDVGGKMTPENRLIMREATHAVILAGNNGKEEVPLWEEFCRDLNIQIVANLSSDYDGKEDKIITKDPLLTGSIHHLERGEDISSRPMVQALAQVLVRLCRRE</sequence>
<dbReference type="RefSeq" id="WP_200988171.1">
    <property type="nucleotide sequence ID" value="NZ_CP063311.1"/>
</dbReference>
<dbReference type="AlphaFoldDB" id="A0A7S6RDU9"/>
<dbReference type="Gene3D" id="3.40.50.300">
    <property type="entry name" value="P-loop containing nucleotide triphosphate hydrolases"/>
    <property type="match status" value="1"/>
</dbReference>
<organism evidence="1 2">
    <name type="scientific">Anabaenopsis elenkinii CCIBt3563</name>
    <dbReference type="NCBI Taxonomy" id="2779889"/>
    <lineage>
        <taxon>Bacteria</taxon>
        <taxon>Bacillati</taxon>
        <taxon>Cyanobacteriota</taxon>
        <taxon>Cyanophyceae</taxon>
        <taxon>Nostocales</taxon>
        <taxon>Nodulariaceae</taxon>
        <taxon>Anabaenopsis</taxon>
    </lineage>
</organism>
<protein>
    <submittedName>
        <fullName evidence="1">CRISPR-associated protein Csx3</fullName>
    </submittedName>
</protein>
<dbReference type="KEGG" id="aee:IM676_18115"/>
<dbReference type="SUPFAM" id="SSF52540">
    <property type="entry name" value="P-loop containing nucleoside triphosphate hydrolases"/>
    <property type="match status" value="1"/>
</dbReference>
<accession>A0A7S6RDU9</accession>
<gene>
    <name evidence="1" type="ORF">IM676_18115</name>
</gene>
<name>A0A7S6RDU9_9CYAN</name>